<gene>
    <name evidence="7" type="ORF">THASP1DRAFT_28165</name>
</gene>
<dbReference type="EMBL" id="KZ992473">
    <property type="protein sequence ID" value="RKP10049.1"/>
    <property type="molecule type" value="Genomic_DNA"/>
</dbReference>
<evidence type="ECO:0000256" key="6">
    <source>
        <dbReference type="SAM" id="MobiDB-lite"/>
    </source>
</evidence>
<comment type="function">
    <text evidence="1">Involved in the biogenesis of the 60S ribosomal subunit.</text>
</comment>
<keyword evidence="8" id="KW-1185">Reference proteome</keyword>
<protein>
    <recommendedName>
        <fullName evidence="4">Nucleolar protein 16</fullName>
    </recommendedName>
</protein>
<proteinExistence type="inferred from homology"/>
<dbReference type="Pfam" id="PF09420">
    <property type="entry name" value="Nop16"/>
    <property type="match status" value="1"/>
</dbReference>
<dbReference type="AlphaFoldDB" id="A0A4V1IX72"/>
<accession>A0A4V1IX72</accession>
<feature type="compositionally biased region" description="Basic residues" evidence="6">
    <location>
        <begin position="1"/>
        <end position="11"/>
    </location>
</feature>
<feature type="compositionally biased region" description="Basic residues" evidence="6">
    <location>
        <begin position="18"/>
        <end position="31"/>
    </location>
</feature>
<dbReference type="PANTHER" id="PTHR13243:SF1">
    <property type="entry name" value="NUCLEOLAR PROTEIN 16"/>
    <property type="match status" value="1"/>
</dbReference>
<evidence type="ECO:0000256" key="4">
    <source>
        <dbReference type="ARBA" id="ARBA00015522"/>
    </source>
</evidence>
<evidence type="ECO:0000256" key="1">
    <source>
        <dbReference type="ARBA" id="ARBA00002889"/>
    </source>
</evidence>
<dbReference type="PANTHER" id="PTHR13243">
    <property type="entry name" value="HSPC111 PROTEIN-RELATED"/>
    <property type="match status" value="1"/>
</dbReference>
<keyword evidence="5" id="KW-0539">Nucleus</keyword>
<dbReference type="InterPro" id="IPR019002">
    <property type="entry name" value="Ribosome_biogenesis_Nop16"/>
</dbReference>
<name>A0A4V1IX72_9FUNG</name>
<evidence type="ECO:0000256" key="5">
    <source>
        <dbReference type="ARBA" id="ARBA00023242"/>
    </source>
</evidence>
<dbReference type="STRING" id="78915.A0A4V1IX72"/>
<evidence type="ECO:0000313" key="8">
    <source>
        <dbReference type="Proteomes" id="UP000271241"/>
    </source>
</evidence>
<evidence type="ECO:0000313" key="7">
    <source>
        <dbReference type="EMBL" id="RKP10049.1"/>
    </source>
</evidence>
<dbReference type="GO" id="GO:0005730">
    <property type="term" value="C:nucleolus"/>
    <property type="evidence" value="ECO:0007669"/>
    <property type="project" value="UniProtKB-SubCell"/>
</dbReference>
<evidence type="ECO:0000256" key="2">
    <source>
        <dbReference type="ARBA" id="ARBA00004604"/>
    </source>
</evidence>
<organism evidence="7 8">
    <name type="scientific">Thamnocephalis sphaerospora</name>
    <dbReference type="NCBI Taxonomy" id="78915"/>
    <lineage>
        <taxon>Eukaryota</taxon>
        <taxon>Fungi</taxon>
        <taxon>Fungi incertae sedis</taxon>
        <taxon>Zoopagomycota</taxon>
        <taxon>Zoopagomycotina</taxon>
        <taxon>Zoopagomycetes</taxon>
        <taxon>Zoopagales</taxon>
        <taxon>Sigmoideomycetaceae</taxon>
        <taxon>Thamnocephalis</taxon>
    </lineage>
</organism>
<dbReference type="Proteomes" id="UP000271241">
    <property type="component" value="Unassembled WGS sequence"/>
</dbReference>
<reference evidence="8" key="1">
    <citation type="journal article" date="2018" name="Nat. Microbiol.">
        <title>Leveraging single-cell genomics to expand the fungal tree of life.</title>
        <authorList>
            <person name="Ahrendt S.R."/>
            <person name="Quandt C.A."/>
            <person name="Ciobanu D."/>
            <person name="Clum A."/>
            <person name="Salamov A."/>
            <person name="Andreopoulos B."/>
            <person name="Cheng J.F."/>
            <person name="Woyke T."/>
            <person name="Pelin A."/>
            <person name="Henrissat B."/>
            <person name="Reynolds N.K."/>
            <person name="Benny G.L."/>
            <person name="Smith M.E."/>
            <person name="James T.Y."/>
            <person name="Grigoriev I.V."/>
        </authorList>
    </citation>
    <scope>NUCLEOTIDE SEQUENCE [LARGE SCALE GENOMIC DNA]</scope>
    <source>
        <strain evidence="8">RSA 1356</strain>
    </source>
</reference>
<sequence>MGKRPHARRVNRQPTQKNTRRLAKRTARKRPMTRDPMVAKHWDERLTVRQNYARLGLAHRVNGVSGGMERSREVEEAASDPEDERVRKATFADPLLDGSLEDPFEMARRQLQLTGEEDLDEETLKKRLGPGRAMIKRDDQGNIIKVVMGTQVDSDDEDTLLPQVKARSKLVEEMERQVAEHVPFQRFLSPGEIDWAKKLIAKHGDNYQAMFRDMKLNKLQRTVSQIRRVCEQYLASTQA</sequence>
<evidence type="ECO:0000256" key="3">
    <source>
        <dbReference type="ARBA" id="ARBA00008479"/>
    </source>
</evidence>
<feature type="region of interest" description="Disordered" evidence="6">
    <location>
        <begin position="1"/>
        <end position="35"/>
    </location>
</feature>
<dbReference type="GO" id="GO:0042273">
    <property type="term" value="P:ribosomal large subunit biogenesis"/>
    <property type="evidence" value="ECO:0007669"/>
    <property type="project" value="TreeGrafter"/>
</dbReference>
<comment type="subcellular location">
    <subcellularLocation>
        <location evidence="2">Nucleus</location>
        <location evidence="2">Nucleolus</location>
    </subcellularLocation>
</comment>
<dbReference type="OrthoDB" id="285729at2759"/>
<comment type="similarity">
    <text evidence="3">Belongs to the NOP16 family.</text>
</comment>